<dbReference type="InterPro" id="IPR016181">
    <property type="entry name" value="Acyl_CoA_acyltransferase"/>
</dbReference>
<dbReference type="RefSeq" id="WP_152170473.1">
    <property type="nucleotide sequence ID" value="NZ_CP045096.1"/>
</dbReference>
<reference evidence="2 3" key="1">
    <citation type="submission" date="2019-10" db="EMBL/GenBank/DDBJ databases">
        <title>Streptomyces sp. strain GY16 isolated from leaves of Broussonetia papyrifera.</title>
        <authorList>
            <person name="Mo P."/>
        </authorList>
    </citation>
    <scope>NUCLEOTIDE SEQUENCE [LARGE SCALE GENOMIC DNA]</scope>
    <source>
        <strain evidence="2 3">GY16</strain>
    </source>
</reference>
<dbReference type="Pfam" id="PF00583">
    <property type="entry name" value="Acetyltransf_1"/>
    <property type="match status" value="1"/>
</dbReference>
<organism evidence="2 3">
    <name type="scientific">Streptomyces phaeolivaceus</name>
    <dbReference type="NCBI Taxonomy" id="2653200"/>
    <lineage>
        <taxon>Bacteria</taxon>
        <taxon>Bacillati</taxon>
        <taxon>Actinomycetota</taxon>
        <taxon>Actinomycetes</taxon>
        <taxon>Kitasatosporales</taxon>
        <taxon>Streptomycetaceae</taxon>
        <taxon>Streptomyces</taxon>
    </lineage>
</organism>
<sequence length="137" mass="15738">MTGFWNADAPDGQPVRLTYVSTAAPGGTAEFILRDPCGRVIGRLRFRACHECRTGRILDLWVCDMWQRQGLGRGLVRSLFAHRRGYRWNTTLQSRPGRAFFAAMTRETTLSLPHGGPLCPHLMGWLRRTWRRLLHAY</sequence>
<evidence type="ECO:0000313" key="2">
    <source>
        <dbReference type="EMBL" id="QFQ99036.1"/>
    </source>
</evidence>
<dbReference type="SUPFAM" id="SSF55729">
    <property type="entry name" value="Acyl-CoA N-acyltransferases (Nat)"/>
    <property type="match status" value="1"/>
</dbReference>
<evidence type="ECO:0000313" key="3">
    <source>
        <dbReference type="Proteomes" id="UP000327294"/>
    </source>
</evidence>
<dbReference type="EMBL" id="CP045096">
    <property type="protein sequence ID" value="QFQ99036.1"/>
    <property type="molecule type" value="Genomic_DNA"/>
</dbReference>
<gene>
    <name evidence="2" type="ORF">F9278_26060</name>
</gene>
<evidence type="ECO:0000259" key="1">
    <source>
        <dbReference type="PROSITE" id="PS51186"/>
    </source>
</evidence>
<dbReference type="Gene3D" id="3.40.630.30">
    <property type="match status" value="1"/>
</dbReference>
<dbReference type="KEGG" id="sphv:F9278_26060"/>
<keyword evidence="2" id="KW-0808">Transferase</keyword>
<accession>A0A5P8K7Q9</accession>
<dbReference type="InterPro" id="IPR000182">
    <property type="entry name" value="GNAT_dom"/>
</dbReference>
<protein>
    <submittedName>
        <fullName evidence="2">GNAT family N-acetyltransferase</fullName>
    </submittedName>
</protein>
<dbReference type="GO" id="GO:0016747">
    <property type="term" value="F:acyltransferase activity, transferring groups other than amino-acyl groups"/>
    <property type="evidence" value="ECO:0007669"/>
    <property type="project" value="InterPro"/>
</dbReference>
<dbReference type="Proteomes" id="UP000327294">
    <property type="component" value="Chromosome"/>
</dbReference>
<feature type="domain" description="N-acetyltransferase" evidence="1">
    <location>
        <begin position="1"/>
        <end position="137"/>
    </location>
</feature>
<dbReference type="PROSITE" id="PS51186">
    <property type="entry name" value="GNAT"/>
    <property type="match status" value="1"/>
</dbReference>
<name>A0A5P8K7Q9_9ACTN</name>
<keyword evidence="3" id="KW-1185">Reference proteome</keyword>
<proteinExistence type="predicted"/>
<dbReference type="AlphaFoldDB" id="A0A5P8K7Q9"/>